<proteinExistence type="predicted"/>
<dbReference type="EMBL" id="MU275871">
    <property type="protein sequence ID" value="KAI0049627.1"/>
    <property type="molecule type" value="Genomic_DNA"/>
</dbReference>
<accession>A0ACB8S0I6</accession>
<reference evidence="1" key="1">
    <citation type="submission" date="2021-02" db="EMBL/GenBank/DDBJ databases">
        <authorList>
            <consortium name="DOE Joint Genome Institute"/>
            <person name="Ahrendt S."/>
            <person name="Looney B.P."/>
            <person name="Miyauchi S."/>
            <person name="Morin E."/>
            <person name="Drula E."/>
            <person name="Courty P.E."/>
            <person name="Chicoki N."/>
            <person name="Fauchery L."/>
            <person name="Kohler A."/>
            <person name="Kuo A."/>
            <person name="Labutti K."/>
            <person name="Pangilinan J."/>
            <person name="Lipzen A."/>
            <person name="Riley R."/>
            <person name="Andreopoulos W."/>
            <person name="He G."/>
            <person name="Johnson J."/>
            <person name="Barry K.W."/>
            <person name="Grigoriev I.V."/>
            <person name="Nagy L."/>
            <person name="Hibbett D."/>
            <person name="Henrissat B."/>
            <person name="Matheny P.B."/>
            <person name="Labbe J."/>
            <person name="Martin F."/>
        </authorList>
    </citation>
    <scope>NUCLEOTIDE SEQUENCE</scope>
    <source>
        <strain evidence="1">FP105234-sp</strain>
    </source>
</reference>
<reference evidence="1" key="2">
    <citation type="journal article" date="2022" name="New Phytol.">
        <title>Evolutionary transition to the ectomycorrhizal habit in the genomes of a hyperdiverse lineage of mushroom-forming fungi.</title>
        <authorList>
            <person name="Looney B."/>
            <person name="Miyauchi S."/>
            <person name="Morin E."/>
            <person name="Drula E."/>
            <person name="Courty P.E."/>
            <person name="Kohler A."/>
            <person name="Kuo A."/>
            <person name="LaButti K."/>
            <person name="Pangilinan J."/>
            <person name="Lipzen A."/>
            <person name="Riley R."/>
            <person name="Andreopoulos W."/>
            <person name="He G."/>
            <person name="Johnson J."/>
            <person name="Nolan M."/>
            <person name="Tritt A."/>
            <person name="Barry K.W."/>
            <person name="Grigoriev I.V."/>
            <person name="Nagy L.G."/>
            <person name="Hibbett D."/>
            <person name="Henrissat B."/>
            <person name="Matheny P.B."/>
            <person name="Labbe J."/>
            <person name="Martin F.M."/>
        </authorList>
    </citation>
    <scope>NUCLEOTIDE SEQUENCE</scope>
    <source>
        <strain evidence="1">FP105234-sp</strain>
    </source>
</reference>
<comment type="caution">
    <text evidence="1">The sequence shown here is derived from an EMBL/GenBank/DDBJ whole genome shotgun (WGS) entry which is preliminary data.</text>
</comment>
<organism evidence="1 2">
    <name type="scientific">Auriscalpium vulgare</name>
    <dbReference type="NCBI Taxonomy" id="40419"/>
    <lineage>
        <taxon>Eukaryota</taxon>
        <taxon>Fungi</taxon>
        <taxon>Dikarya</taxon>
        <taxon>Basidiomycota</taxon>
        <taxon>Agaricomycotina</taxon>
        <taxon>Agaricomycetes</taxon>
        <taxon>Russulales</taxon>
        <taxon>Auriscalpiaceae</taxon>
        <taxon>Auriscalpium</taxon>
    </lineage>
</organism>
<evidence type="ECO:0000313" key="2">
    <source>
        <dbReference type="Proteomes" id="UP000814033"/>
    </source>
</evidence>
<name>A0ACB8S0I6_9AGAM</name>
<protein>
    <submittedName>
        <fullName evidence="1">Uncharacterized protein</fullName>
    </submittedName>
</protein>
<dbReference type="Proteomes" id="UP000814033">
    <property type="component" value="Unassembled WGS sequence"/>
</dbReference>
<keyword evidence="2" id="KW-1185">Reference proteome</keyword>
<gene>
    <name evidence="1" type="ORF">FA95DRAFT_1581675</name>
</gene>
<evidence type="ECO:0000313" key="1">
    <source>
        <dbReference type="EMBL" id="KAI0049627.1"/>
    </source>
</evidence>
<sequence>MVKPRKPASGRKKQAEPGLQISEEEQWRLVEQSGVLKKASDALPGARPGRTAVEEEEEEEEHPYMDEAFAITTIVIPMSFLLLLMHILIHFQYGQKPDYGVITERMLSGIPILTIFIAYTNHYKRERWVQVGMFVLSVAAGTRMVWQVNRANWLVNMQQLPPLGTLWVYTIVQLDLAPSVIALGIVGFWTWWTGLKIIFD</sequence>